<sequence length="99" mass="11253">MRTSEVDSLKEVYFKADRGNKVARFKFKVGSSHSVKDAFIAPHTDDTAWTDPLEVSDELTLRRNVSVDTSRSRFPFSGATERICQKPSRQRLQASSIFI</sequence>
<evidence type="ECO:0000313" key="2">
    <source>
        <dbReference type="Proteomes" id="UP001519460"/>
    </source>
</evidence>
<proteinExistence type="predicted"/>
<accession>A0ABD0JWM4</accession>
<name>A0ABD0JWM4_9CAEN</name>
<dbReference type="EMBL" id="JACVVK020000309">
    <property type="protein sequence ID" value="KAK7479139.1"/>
    <property type="molecule type" value="Genomic_DNA"/>
</dbReference>
<dbReference type="AlphaFoldDB" id="A0ABD0JWM4"/>
<feature type="non-terminal residue" evidence="1">
    <location>
        <position position="99"/>
    </location>
</feature>
<evidence type="ECO:0000313" key="1">
    <source>
        <dbReference type="EMBL" id="KAK7479139.1"/>
    </source>
</evidence>
<organism evidence="1 2">
    <name type="scientific">Batillaria attramentaria</name>
    <dbReference type="NCBI Taxonomy" id="370345"/>
    <lineage>
        <taxon>Eukaryota</taxon>
        <taxon>Metazoa</taxon>
        <taxon>Spiralia</taxon>
        <taxon>Lophotrochozoa</taxon>
        <taxon>Mollusca</taxon>
        <taxon>Gastropoda</taxon>
        <taxon>Caenogastropoda</taxon>
        <taxon>Sorbeoconcha</taxon>
        <taxon>Cerithioidea</taxon>
        <taxon>Batillariidae</taxon>
        <taxon>Batillaria</taxon>
    </lineage>
</organism>
<reference evidence="1 2" key="1">
    <citation type="journal article" date="2023" name="Sci. Data">
        <title>Genome assembly of the Korean intertidal mud-creeper Batillaria attramentaria.</title>
        <authorList>
            <person name="Patra A.K."/>
            <person name="Ho P.T."/>
            <person name="Jun S."/>
            <person name="Lee S.J."/>
            <person name="Kim Y."/>
            <person name="Won Y.J."/>
        </authorList>
    </citation>
    <scope>NUCLEOTIDE SEQUENCE [LARGE SCALE GENOMIC DNA]</scope>
    <source>
        <strain evidence="1">Wonlab-2016</strain>
    </source>
</reference>
<keyword evidence="2" id="KW-1185">Reference proteome</keyword>
<gene>
    <name evidence="1" type="ORF">BaRGS_00029580</name>
</gene>
<protein>
    <submittedName>
        <fullName evidence="1">Uncharacterized protein</fullName>
    </submittedName>
</protein>
<comment type="caution">
    <text evidence="1">The sequence shown here is derived from an EMBL/GenBank/DDBJ whole genome shotgun (WGS) entry which is preliminary data.</text>
</comment>
<dbReference type="Proteomes" id="UP001519460">
    <property type="component" value="Unassembled WGS sequence"/>
</dbReference>